<protein>
    <recommendedName>
        <fullName evidence="3">C-type lectin domain-containing protein</fullName>
    </recommendedName>
</protein>
<accession>A0A3B3VF75</accession>
<sequence>MKLQTFRILVNIFDKPVRKGSAGLSVLAAFSLSPAEIDSKPFCDRPVDRRIGKFDYLNIKNVHFIFILYYFTKVSLFSPLSSCVIDPECGPCPDHWIHSRQKCYLFYDEPAPWKTWEQSQSFCQDRLASLVVIGDLEEQVESNASVVA</sequence>
<reference evidence="1" key="1">
    <citation type="submission" date="2025-08" db="UniProtKB">
        <authorList>
            <consortium name="Ensembl"/>
        </authorList>
    </citation>
    <scope>IDENTIFICATION</scope>
</reference>
<organism evidence="1 2">
    <name type="scientific">Poecilia latipinna</name>
    <name type="common">sailfin molly</name>
    <dbReference type="NCBI Taxonomy" id="48699"/>
    <lineage>
        <taxon>Eukaryota</taxon>
        <taxon>Metazoa</taxon>
        <taxon>Chordata</taxon>
        <taxon>Craniata</taxon>
        <taxon>Vertebrata</taxon>
        <taxon>Euteleostomi</taxon>
        <taxon>Actinopterygii</taxon>
        <taxon>Neopterygii</taxon>
        <taxon>Teleostei</taxon>
        <taxon>Neoteleostei</taxon>
        <taxon>Acanthomorphata</taxon>
        <taxon>Ovalentaria</taxon>
        <taxon>Atherinomorphae</taxon>
        <taxon>Cyprinodontiformes</taxon>
        <taxon>Poeciliidae</taxon>
        <taxon>Poeciliinae</taxon>
        <taxon>Poecilia</taxon>
    </lineage>
</organism>
<evidence type="ECO:0008006" key="3">
    <source>
        <dbReference type="Google" id="ProtNLM"/>
    </source>
</evidence>
<reference evidence="1" key="2">
    <citation type="submission" date="2025-09" db="UniProtKB">
        <authorList>
            <consortium name="Ensembl"/>
        </authorList>
    </citation>
    <scope>IDENTIFICATION</scope>
</reference>
<dbReference type="InterPro" id="IPR016186">
    <property type="entry name" value="C-type_lectin-like/link_sf"/>
</dbReference>
<evidence type="ECO:0000313" key="1">
    <source>
        <dbReference type="Ensembl" id="ENSPLAP00000023474.1"/>
    </source>
</evidence>
<dbReference type="Ensembl" id="ENSPLAT00000005833.1">
    <property type="protein sequence ID" value="ENSPLAP00000023474.1"/>
    <property type="gene ID" value="ENSPLAG00000008868.1"/>
</dbReference>
<dbReference type="STRING" id="48699.ENSPLAP00000023474"/>
<name>A0A3B3VF75_9TELE</name>
<evidence type="ECO:0000313" key="2">
    <source>
        <dbReference type="Proteomes" id="UP000261500"/>
    </source>
</evidence>
<dbReference type="InterPro" id="IPR016187">
    <property type="entry name" value="CTDL_fold"/>
</dbReference>
<dbReference type="AlphaFoldDB" id="A0A3B3VF75"/>
<dbReference type="Gene3D" id="3.10.100.10">
    <property type="entry name" value="Mannose-Binding Protein A, subunit A"/>
    <property type="match status" value="1"/>
</dbReference>
<dbReference type="SUPFAM" id="SSF56436">
    <property type="entry name" value="C-type lectin-like"/>
    <property type="match status" value="1"/>
</dbReference>
<proteinExistence type="predicted"/>
<dbReference type="Proteomes" id="UP000261500">
    <property type="component" value="Unplaced"/>
</dbReference>
<keyword evidence="2" id="KW-1185">Reference proteome</keyword>
<dbReference type="GeneTree" id="ENSGT01020000230673"/>